<gene>
    <name evidence="3" type="ORF">AZE42_12865</name>
</gene>
<dbReference type="PANTHER" id="PTHR19375">
    <property type="entry name" value="HEAT SHOCK PROTEIN 70KDA"/>
    <property type="match status" value="1"/>
</dbReference>
<organism evidence="3 4">
    <name type="scientific">Rhizopogon vesiculosus</name>
    <dbReference type="NCBI Taxonomy" id="180088"/>
    <lineage>
        <taxon>Eukaryota</taxon>
        <taxon>Fungi</taxon>
        <taxon>Dikarya</taxon>
        <taxon>Basidiomycota</taxon>
        <taxon>Agaricomycotina</taxon>
        <taxon>Agaricomycetes</taxon>
        <taxon>Agaricomycetidae</taxon>
        <taxon>Boletales</taxon>
        <taxon>Suillineae</taxon>
        <taxon>Rhizopogonaceae</taxon>
        <taxon>Rhizopogon</taxon>
    </lineage>
</organism>
<keyword evidence="4" id="KW-1185">Reference proteome</keyword>
<sequence>MAAIKDTGILTGMNVLYGGIINEPNTVTIAYSLDKKVNDECSILRVILNLGGGTFDVSLLTIEEGIFGITRVQAHEQDEDMFISALRECPSTYNHVYASRH</sequence>
<reference evidence="3 4" key="1">
    <citation type="submission" date="2016-03" db="EMBL/GenBank/DDBJ databases">
        <title>Comparative genomics of the ectomycorrhizal sister species Rhizopogon vinicolor and Rhizopogon vesiculosus (Basidiomycota: Boletales) reveals a divergence of the mating type B locus.</title>
        <authorList>
            <person name="Mujic A.B."/>
            <person name="Kuo A."/>
            <person name="Tritt A."/>
            <person name="Lipzen A."/>
            <person name="Chen C."/>
            <person name="Johnson J."/>
            <person name="Sharma A."/>
            <person name="Barry K."/>
            <person name="Grigoriev I.V."/>
            <person name="Spatafora J.W."/>
        </authorList>
    </citation>
    <scope>NUCLEOTIDE SEQUENCE [LARGE SCALE GENOMIC DNA]</scope>
    <source>
        <strain evidence="3 4">AM-OR11-056</strain>
    </source>
</reference>
<accession>A0A1J8PKL2</accession>
<dbReference type="AlphaFoldDB" id="A0A1J8PKL2"/>
<comment type="caution">
    <text evidence="3">The sequence shown here is derived from an EMBL/GenBank/DDBJ whole genome shotgun (WGS) entry which is preliminary data.</text>
</comment>
<dbReference type="PROSITE" id="PS00329">
    <property type="entry name" value="HSP70_2"/>
    <property type="match status" value="1"/>
</dbReference>
<evidence type="ECO:0000256" key="2">
    <source>
        <dbReference type="ARBA" id="ARBA00022840"/>
    </source>
</evidence>
<protein>
    <submittedName>
        <fullName evidence="3">Uncharacterized protein</fullName>
    </submittedName>
</protein>
<dbReference type="Gene3D" id="3.30.420.40">
    <property type="match status" value="2"/>
</dbReference>
<evidence type="ECO:0000313" key="3">
    <source>
        <dbReference type="EMBL" id="OJA08339.1"/>
    </source>
</evidence>
<dbReference type="Pfam" id="PF00012">
    <property type="entry name" value="HSP70"/>
    <property type="match status" value="1"/>
</dbReference>
<dbReference type="EMBL" id="LVVM01006321">
    <property type="protein sequence ID" value="OJA08339.1"/>
    <property type="molecule type" value="Genomic_DNA"/>
</dbReference>
<dbReference type="InterPro" id="IPR018181">
    <property type="entry name" value="Heat_shock_70_CS"/>
</dbReference>
<dbReference type="OrthoDB" id="2401965at2759"/>
<proteinExistence type="predicted"/>
<evidence type="ECO:0000313" key="4">
    <source>
        <dbReference type="Proteomes" id="UP000183567"/>
    </source>
</evidence>
<dbReference type="STRING" id="180088.A0A1J8PKL2"/>
<dbReference type="GO" id="GO:0005524">
    <property type="term" value="F:ATP binding"/>
    <property type="evidence" value="ECO:0007669"/>
    <property type="project" value="UniProtKB-KW"/>
</dbReference>
<dbReference type="SUPFAM" id="SSF53067">
    <property type="entry name" value="Actin-like ATPase domain"/>
    <property type="match status" value="1"/>
</dbReference>
<evidence type="ECO:0000256" key="1">
    <source>
        <dbReference type="ARBA" id="ARBA00022741"/>
    </source>
</evidence>
<name>A0A1J8PKL2_9AGAM</name>
<dbReference type="InterPro" id="IPR013126">
    <property type="entry name" value="Hsp_70_fam"/>
</dbReference>
<dbReference type="Proteomes" id="UP000183567">
    <property type="component" value="Unassembled WGS sequence"/>
</dbReference>
<dbReference type="InterPro" id="IPR043129">
    <property type="entry name" value="ATPase_NBD"/>
</dbReference>
<keyword evidence="1" id="KW-0547">Nucleotide-binding</keyword>
<keyword evidence="2" id="KW-0067">ATP-binding</keyword>
<dbReference type="GO" id="GO:0140662">
    <property type="term" value="F:ATP-dependent protein folding chaperone"/>
    <property type="evidence" value="ECO:0007669"/>
    <property type="project" value="InterPro"/>
</dbReference>